<dbReference type="OrthoDB" id="6693998at2"/>
<protein>
    <submittedName>
        <fullName evidence="1">Uncharacterized protein</fullName>
    </submittedName>
</protein>
<dbReference type="Proteomes" id="UP000242317">
    <property type="component" value="Unassembled WGS sequence"/>
</dbReference>
<gene>
    <name evidence="1" type="ORF">SAMN05421749_11034</name>
</gene>
<evidence type="ECO:0000313" key="2">
    <source>
        <dbReference type="Proteomes" id="UP000242317"/>
    </source>
</evidence>
<accession>A0A1G6NN11</accession>
<name>A0A1G6NN11_9GAMM</name>
<dbReference type="AlphaFoldDB" id="A0A1G6NN11"/>
<dbReference type="EMBL" id="FMYK01000010">
    <property type="protein sequence ID" value="SDC68677.1"/>
    <property type="molecule type" value="Genomic_DNA"/>
</dbReference>
<organism evidence="1 2">
    <name type="scientific">Acinetobacter marinus</name>
    <dbReference type="NCBI Taxonomy" id="281375"/>
    <lineage>
        <taxon>Bacteria</taxon>
        <taxon>Pseudomonadati</taxon>
        <taxon>Pseudomonadota</taxon>
        <taxon>Gammaproteobacteria</taxon>
        <taxon>Moraxellales</taxon>
        <taxon>Moraxellaceae</taxon>
        <taxon>Acinetobacter</taxon>
    </lineage>
</organism>
<evidence type="ECO:0000313" key="1">
    <source>
        <dbReference type="EMBL" id="SDC68677.1"/>
    </source>
</evidence>
<keyword evidence="2" id="KW-1185">Reference proteome</keyword>
<reference evidence="2" key="1">
    <citation type="submission" date="2016-09" db="EMBL/GenBank/DDBJ databases">
        <authorList>
            <person name="Varghese N."/>
            <person name="Submissions S."/>
        </authorList>
    </citation>
    <scope>NUCLEOTIDE SEQUENCE [LARGE SCALE GENOMIC DNA]</scope>
    <source>
        <strain evidence="2">ANC 3699</strain>
    </source>
</reference>
<dbReference type="RefSeq" id="WP_092621362.1">
    <property type="nucleotide sequence ID" value="NZ_FMYK01000010.1"/>
</dbReference>
<proteinExistence type="predicted"/>
<sequence>MPKFVIPSCDELASEFGCDCSIDENYVQKLRFLDEEDNELIVYIGHVEDSVRIVLNNMSNVITDIYLENLENFHLDGRKQVMKIIFNSPYQVIIEITLWSKFKIKITGMSN</sequence>